<keyword evidence="3" id="KW-1185">Reference proteome</keyword>
<organism evidence="2 3">
    <name type="scientific">Mesobacillus foraminis</name>
    <dbReference type="NCBI Taxonomy" id="279826"/>
    <lineage>
        <taxon>Bacteria</taxon>
        <taxon>Bacillati</taxon>
        <taxon>Bacillota</taxon>
        <taxon>Bacilli</taxon>
        <taxon>Bacillales</taxon>
        <taxon>Bacillaceae</taxon>
        <taxon>Mesobacillus</taxon>
    </lineage>
</organism>
<dbReference type="EMBL" id="SLVV01000006">
    <property type="protein sequence ID" value="TCN24948.1"/>
    <property type="molecule type" value="Genomic_DNA"/>
</dbReference>
<proteinExistence type="predicted"/>
<sequence>MNEHREKIEGSAADTTNLNEENHSLVCSDELFYKGLRAVAEDSEREDNEA</sequence>
<dbReference type="AlphaFoldDB" id="A0A4R2BDC6"/>
<dbReference type="Proteomes" id="UP000295689">
    <property type="component" value="Unassembled WGS sequence"/>
</dbReference>
<protein>
    <submittedName>
        <fullName evidence="2">Uncharacterized protein</fullName>
    </submittedName>
</protein>
<feature type="region of interest" description="Disordered" evidence="1">
    <location>
        <begin position="1"/>
        <end position="23"/>
    </location>
</feature>
<evidence type="ECO:0000313" key="3">
    <source>
        <dbReference type="Proteomes" id="UP000295689"/>
    </source>
</evidence>
<evidence type="ECO:0000313" key="2">
    <source>
        <dbReference type="EMBL" id="TCN24948.1"/>
    </source>
</evidence>
<dbReference type="RefSeq" id="WP_158287080.1">
    <property type="nucleotide sequence ID" value="NZ_JABUHM010000004.1"/>
</dbReference>
<reference evidence="2 3" key="1">
    <citation type="journal article" date="2015" name="Stand. Genomic Sci.">
        <title>Genomic Encyclopedia of Bacterial and Archaeal Type Strains, Phase III: the genomes of soil and plant-associated and newly described type strains.</title>
        <authorList>
            <person name="Whitman W.B."/>
            <person name="Woyke T."/>
            <person name="Klenk H.P."/>
            <person name="Zhou Y."/>
            <person name="Lilburn T.G."/>
            <person name="Beck B.J."/>
            <person name="De Vos P."/>
            <person name="Vandamme P."/>
            <person name="Eisen J.A."/>
            <person name="Garrity G."/>
            <person name="Hugenholtz P."/>
            <person name="Kyrpides N.C."/>
        </authorList>
    </citation>
    <scope>NUCLEOTIDE SEQUENCE [LARGE SCALE GENOMIC DNA]</scope>
    <source>
        <strain evidence="2 3">CV53</strain>
    </source>
</reference>
<gene>
    <name evidence="2" type="ORF">EV146_106149</name>
</gene>
<name>A0A4R2BDC6_9BACI</name>
<comment type="caution">
    <text evidence="2">The sequence shown here is derived from an EMBL/GenBank/DDBJ whole genome shotgun (WGS) entry which is preliminary data.</text>
</comment>
<accession>A0A4R2BDC6</accession>
<evidence type="ECO:0000256" key="1">
    <source>
        <dbReference type="SAM" id="MobiDB-lite"/>
    </source>
</evidence>